<feature type="domain" description="R13L1/DRL21-like LRR repeat region" evidence="11">
    <location>
        <begin position="1765"/>
        <end position="1894"/>
    </location>
</feature>
<evidence type="ECO:0000259" key="7">
    <source>
        <dbReference type="Pfam" id="PF00931"/>
    </source>
</evidence>
<evidence type="ECO:0000259" key="9">
    <source>
        <dbReference type="Pfam" id="PF23559"/>
    </source>
</evidence>
<evidence type="ECO:0000259" key="8">
    <source>
        <dbReference type="Pfam" id="PF18052"/>
    </source>
</evidence>
<dbReference type="SUPFAM" id="SSF52058">
    <property type="entry name" value="L domain-like"/>
    <property type="match status" value="2"/>
</dbReference>
<evidence type="ECO:0000256" key="1">
    <source>
        <dbReference type="ARBA" id="ARBA00008894"/>
    </source>
</evidence>
<dbReference type="InterPro" id="IPR002182">
    <property type="entry name" value="NB-ARC"/>
</dbReference>
<dbReference type="SMART" id="SM00369">
    <property type="entry name" value="LRR_TYP"/>
    <property type="match status" value="5"/>
</dbReference>
<dbReference type="Pfam" id="PF23559">
    <property type="entry name" value="WHD_DRP"/>
    <property type="match status" value="2"/>
</dbReference>
<evidence type="ECO:0000256" key="2">
    <source>
        <dbReference type="ARBA" id="ARBA00022614"/>
    </source>
</evidence>
<evidence type="ECO:0000256" key="5">
    <source>
        <dbReference type="ARBA" id="ARBA00022821"/>
    </source>
</evidence>
<dbReference type="Gene3D" id="1.10.8.430">
    <property type="entry name" value="Helical domain of apoptotic protease-activating factors"/>
    <property type="match status" value="1"/>
</dbReference>
<evidence type="ECO:0000259" key="11">
    <source>
        <dbReference type="Pfam" id="PF25019"/>
    </source>
</evidence>
<dbReference type="GO" id="GO:0051607">
    <property type="term" value="P:defense response to virus"/>
    <property type="evidence" value="ECO:0007669"/>
    <property type="project" value="UniProtKB-ARBA"/>
</dbReference>
<dbReference type="InterPro" id="IPR041118">
    <property type="entry name" value="Rx_N"/>
</dbReference>
<dbReference type="EMBL" id="LEKV01003412">
    <property type="protein sequence ID" value="KVH99847.1"/>
    <property type="molecule type" value="Genomic_DNA"/>
</dbReference>
<dbReference type="Gene3D" id="1.20.5.4130">
    <property type="match status" value="2"/>
</dbReference>
<dbReference type="GO" id="GO:0043531">
    <property type="term" value="F:ADP binding"/>
    <property type="evidence" value="ECO:0007669"/>
    <property type="project" value="InterPro"/>
</dbReference>
<dbReference type="Pfam" id="PF23598">
    <property type="entry name" value="LRR_14"/>
    <property type="match status" value="1"/>
</dbReference>
<dbReference type="Gene3D" id="3.40.50.300">
    <property type="entry name" value="P-loop containing nucleotide triphosphate hydrolases"/>
    <property type="match status" value="2"/>
</dbReference>
<evidence type="ECO:0000259" key="10">
    <source>
        <dbReference type="Pfam" id="PF23598"/>
    </source>
</evidence>
<dbReference type="InterPro" id="IPR055414">
    <property type="entry name" value="LRR_R13L4/SHOC2-like"/>
</dbReference>
<comment type="similarity">
    <text evidence="1">Belongs to the disease resistance NB-LRR family.</text>
</comment>
<sequence>MADAALSGLVSDVLRSLTSTAIQEFGRLRRLEADVSALNNTYTQIQAVLSDAEVKQRKEKGVETWLSNLRSASLEVENILDNALTEGMLQRLHNERGIKYKVRAFFSYNHNPLLVRAKVAYKVKAIRRKLDKIAADRSQFNLISDAVSVDDGETRNMETSSLVPTSIIYGREADMEMVAQKICSKDIVRHDTETVQVCAIWGMGGVGKTTLAQLVYNNECVREHFELQSWVYVSSEFKVKKLTRAIIESIDKCQCQLPQLDAMQVYLQNKLKGKRFFIVLDDVWNDERTKWDELSKALSSGAEGSIVMITTRNQTTSRMMAKVPEFQHKVGCLSEEDSWSLFKKFAFASGKEGGNIRELESIGKEIVDKCKGLPLAVKTLGVLMWSKGNASEWQSVNKSDVWELQENDILPALKLSYHNLHPHLKRCFAYCCLFPKGYEMGKDLLIELWMANGFIPSRGETDLYVIGEEIFNCLVSRSFLQDVQEDENSKDLVCKMHDLMHELARYVMRYDCSIINPGKELITPDEVLHLSSSSSDFFFLDQDLVRLRSLRSIFIIVDEYKGNISQISNHVYLRVLCLDGIKQSTLPESICELKHLRYLSISHSGVHFLPKSIIYLQNLQVLLVRGCTKLEKLPEGMRYMKNLRCLDNQDCYRIHCMPVGMKELRCLRRLARFVVGKKKGAQIRELGDLNLLGWGLELDGLKNVGGLEDAKSANLKCKINLVSLVLCWSGSDGFKSEGETARHDEEVVEGLEPNSSLKELEIRNYMGKMISPSWMMNLRNLVKINFSCCERCESIPSLGKLPSLRVIHVAWMLVLKCFHDDEFSGLQELHIYHCLKLVSMPSNLPNLERLDMRSTGLVSIPSNLPKLERLDIDHAPDLVSLRSNLPKLVRLDINDAPDLVSLPSNLPKLERLNIRSTGLVSLPKNLPELLKLDMHFMSLVSLPSNFPKLRDLFMEKCSKLVSLPVNLPKLNDLFLEKCEKLVSLPSNLPKLTELCIYDCPRVHCLPDGLKELTSLTIRKCENLQRRCEKEIGEDWPKISHVPCVDVSRYHPHLCISSICLGQTNERACFYAPPVTTNPSVDTFDVALSALVKDVLQRLTSAAAQEFGLLRRLEDDVLTLRDAFNQIQAVLHDAEMKQRKQKALETWLKSLRSASIKMENVLDEVSTNVMLQRLHKRGIKYKVRAFFSSDHNQLMFRSRTAHEVKTIRRKLDAIAANRLEFNLTPSAVSVDAGVGGEMPNRETSSLVHSSIIFGRNADIELVTRKVCNKDICRDVDDIRVYAIWGMGGVGKTTLAQLVYNNERVNKHFELKYWIYVSHRFEAKELIRKIIESIDKCECRLSLLDAMQVCLQDKLRRKRFLIVLDDVWIEENDRPEWDKLSKTLSCGAEGSIVMVTTRYKITSRMMAKVPEWQHEVGCLSENDSWLLFKKLAFANGREGQNIEELEAIGKKIVDKCKGLPLALKTLGGLMWSKSSTGDWQRVKDNDIWDLQENDLLPALKLSYDNLVPHIKRCFAYCCLFPKGYEMDKNLLIELWMANGFIPPGGEADLQVLGEEIFNCLVWRSFFADVKENYMHQTCKMHDLMHDLARYVMKHDCSVVEPGKEFITPDEVLHFSSSCPHFFFSDQDLEKLRSLRSIFIFAKEYRGSIDQIFNHVYLRVLFLDRVESMTLPKSVCKLKHLRYLKISSSEIEVLPESIIYLQNLQVLVLRLCRHLCKLPNSMRYMRNLQRLDISCCPALRYMPVGMKELTGLRRLSSFVVGKKNGARIGELGDLNLLGWDLELLGLENVGGLEEAKSANLIYKTNVLVLGLCWSDIDTRENRLETFAQDEEVLEGLEPYSSLNELKIHKYMGNTFSSSWMVNLRNLVAIKFSRCNNCVHIPSLGNLPNLRTINLLGMATLKSFHGDDNTTSGDNIRFPSLQELYIHECWNMVSLPNDLTKLESLKILFSDRLVSLPSSLPNLRTLEISFNYQLVSLPNNLPKLQVLHLEECGELVSLPRNLPMLTKLCIDCCERLCSLPDEKQSLENLEELRIYECGDLSRRCEKEIGEDWPKISHIPYLDIC</sequence>
<keyword evidence="5" id="KW-0611">Plant defense</keyword>
<feature type="domain" description="Disease resistance N-terminal" evidence="8">
    <location>
        <begin position="1091"/>
        <end position="1176"/>
    </location>
</feature>
<name>A0A124SEE4_CYNCS</name>
<keyword evidence="13" id="KW-1185">Reference proteome</keyword>
<keyword evidence="6" id="KW-0067">ATP-binding</keyword>
<protein>
    <submittedName>
        <fullName evidence="12">Disease resistance protein</fullName>
    </submittedName>
</protein>
<dbReference type="GO" id="GO:0005524">
    <property type="term" value="F:ATP binding"/>
    <property type="evidence" value="ECO:0007669"/>
    <property type="project" value="UniProtKB-KW"/>
</dbReference>
<dbReference type="Pfam" id="PF18052">
    <property type="entry name" value="Rx_N"/>
    <property type="match status" value="2"/>
</dbReference>
<dbReference type="SUPFAM" id="SSF52540">
    <property type="entry name" value="P-loop containing nucleoside triphosphate hydrolases"/>
    <property type="match status" value="2"/>
</dbReference>
<evidence type="ECO:0000256" key="4">
    <source>
        <dbReference type="ARBA" id="ARBA00022741"/>
    </source>
</evidence>
<dbReference type="SUPFAM" id="SSF52047">
    <property type="entry name" value="RNI-like"/>
    <property type="match status" value="1"/>
</dbReference>
<dbReference type="PRINTS" id="PR00364">
    <property type="entry name" value="DISEASERSIST"/>
</dbReference>
<dbReference type="Proteomes" id="UP000243975">
    <property type="component" value="Unassembled WGS sequence"/>
</dbReference>
<dbReference type="Gene3D" id="3.80.10.10">
    <property type="entry name" value="Ribonuclease Inhibitor"/>
    <property type="match status" value="6"/>
</dbReference>
<reference evidence="12 13" key="1">
    <citation type="journal article" date="2016" name="Sci. Rep.">
        <title>The genome sequence of the outbreeding globe artichoke constructed de novo incorporating a phase-aware low-pass sequencing strategy of F1 progeny.</title>
        <authorList>
            <person name="Scaglione D."/>
            <person name="Reyes-Chin-Wo S."/>
            <person name="Acquadro A."/>
            <person name="Froenicke L."/>
            <person name="Portis E."/>
            <person name="Beitel C."/>
            <person name="Tirone M."/>
            <person name="Mauro R."/>
            <person name="Lo Monaco A."/>
            <person name="Mauromicale G."/>
            <person name="Faccioli P."/>
            <person name="Cattivelli L."/>
            <person name="Rieseberg L."/>
            <person name="Michelmore R."/>
            <person name="Lanteri S."/>
        </authorList>
    </citation>
    <scope>NUCLEOTIDE SEQUENCE [LARGE SCALE GENOMIC DNA]</scope>
    <source>
        <strain evidence="12">2C</strain>
    </source>
</reference>
<evidence type="ECO:0000313" key="12">
    <source>
        <dbReference type="EMBL" id="KVH99847.1"/>
    </source>
</evidence>
<dbReference type="InterPro" id="IPR027417">
    <property type="entry name" value="P-loop_NTPase"/>
</dbReference>
<dbReference type="InterPro" id="IPR036388">
    <property type="entry name" value="WH-like_DNA-bd_sf"/>
</dbReference>
<feature type="domain" description="Disease resistance R13L4/SHOC-2-like LRR" evidence="10">
    <location>
        <begin position="550"/>
        <end position="857"/>
    </location>
</feature>
<dbReference type="InterPro" id="IPR056789">
    <property type="entry name" value="LRR_R13L1-DRL21"/>
</dbReference>
<feature type="domain" description="Disease resistance protein winged helix" evidence="9">
    <location>
        <begin position="433"/>
        <end position="504"/>
    </location>
</feature>
<gene>
    <name evidence="12" type="ORF">Ccrd_021918</name>
</gene>
<dbReference type="OMA" id="MPVGMKE"/>
<dbReference type="Pfam" id="PF00931">
    <property type="entry name" value="NB-ARC"/>
    <property type="match status" value="2"/>
</dbReference>
<evidence type="ECO:0000256" key="3">
    <source>
        <dbReference type="ARBA" id="ARBA00022737"/>
    </source>
</evidence>
<keyword evidence="2" id="KW-0433">Leucine-rich repeat</keyword>
<feature type="domain" description="Disease resistance N-terminal" evidence="8">
    <location>
        <begin position="10"/>
        <end position="93"/>
    </location>
</feature>
<dbReference type="InterPro" id="IPR042197">
    <property type="entry name" value="Apaf_helical"/>
</dbReference>
<dbReference type="Gene3D" id="1.10.10.10">
    <property type="entry name" value="Winged helix-like DNA-binding domain superfamily/Winged helix DNA-binding domain"/>
    <property type="match status" value="2"/>
</dbReference>
<dbReference type="PANTHER" id="PTHR36766">
    <property type="entry name" value="PLANT BROAD-SPECTRUM MILDEW RESISTANCE PROTEIN RPW8"/>
    <property type="match status" value="1"/>
</dbReference>
<feature type="domain" description="NB-ARC" evidence="7">
    <location>
        <begin position="1274"/>
        <end position="1433"/>
    </location>
</feature>
<dbReference type="FunFam" id="1.10.10.10:FF:000322">
    <property type="entry name" value="Probable disease resistance protein At1g63360"/>
    <property type="match status" value="2"/>
</dbReference>
<dbReference type="InterPro" id="IPR058922">
    <property type="entry name" value="WHD_DRP"/>
</dbReference>
<comment type="caution">
    <text evidence="12">The sequence shown here is derived from an EMBL/GenBank/DDBJ whole genome shotgun (WGS) entry which is preliminary data.</text>
</comment>
<evidence type="ECO:0000256" key="6">
    <source>
        <dbReference type="ARBA" id="ARBA00022840"/>
    </source>
</evidence>
<dbReference type="FunFam" id="3.40.50.300:FF:001091">
    <property type="entry name" value="Probable disease resistance protein At1g61300"/>
    <property type="match status" value="1"/>
</dbReference>
<feature type="domain" description="Disease resistance protein winged helix" evidence="9">
    <location>
        <begin position="1517"/>
        <end position="1586"/>
    </location>
</feature>
<accession>A0A124SEE4</accession>
<organism evidence="12 13">
    <name type="scientific">Cynara cardunculus var. scolymus</name>
    <name type="common">Globe artichoke</name>
    <name type="synonym">Cynara scolymus</name>
    <dbReference type="NCBI Taxonomy" id="59895"/>
    <lineage>
        <taxon>Eukaryota</taxon>
        <taxon>Viridiplantae</taxon>
        <taxon>Streptophyta</taxon>
        <taxon>Embryophyta</taxon>
        <taxon>Tracheophyta</taxon>
        <taxon>Spermatophyta</taxon>
        <taxon>Magnoliopsida</taxon>
        <taxon>eudicotyledons</taxon>
        <taxon>Gunneridae</taxon>
        <taxon>Pentapetalae</taxon>
        <taxon>asterids</taxon>
        <taxon>campanulids</taxon>
        <taxon>Asterales</taxon>
        <taxon>Asteraceae</taxon>
        <taxon>Carduoideae</taxon>
        <taxon>Cardueae</taxon>
        <taxon>Carduinae</taxon>
        <taxon>Cynara</taxon>
    </lineage>
</organism>
<keyword evidence="3" id="KW-0677">Repeat</keyword>
<dbReference type="Pfam" id="PF25019">
    <property type="entry name" value="LRR_R13L1-DRL21"/>
    <property type="match status" value="1"/>
</dbReference>
<dbReference type="Gramene" id="KVH99847">
    <property type="protein sequence ID" value="KVH99847"/>
    <property type="gene ID" value="Ccrd_021918"/>
</dbReference>
<keyword evidence="4" id="KW-0547">Nucleotide-binding</keyword>
<dbReference type="InterPro" id="IPR032675">
    <property type="entry name" value="LRR_dom_sf"/>
</dbReference>
<evidence type="ECO:0000313" key="13">
    <source>
        <dbReference type="Proteomes" id="UP000243975"/>
    </source>
</evidence>
<dbReference type="PANTHER" id="PTHR36766:SF47">
    <property type="entry name" value="NB-ARC DOMAIN-CONTAINING PROTEIN"/>
    <property type="match status" value="1"/>
</dbReference>
<proteinExistence type="inferred from homology"/>
<feature type="domain" description="NB-ARC" evidence="7">
    <location>
        <begin position="192"/>
        <end position="349"/>
    </location>
</feature>
<dbReference type="InterPro" id="IPR003591">
    <property type="entry name" value="Leu-rich_rpt_typical-subtyp"/>
</dbReference>